<feature type="transmembrane region" description="Helical" evidence="1">
    <location>
        <begin position="134"/>
        <end position="161"/>
    </location>
</feature>
<dbReference type="InterPro" id="IPR003848">
    <property type="entry name" value="DUF218"/>
</dbReference>
<keyword evidence="1" id="KW-1133">Transmembrane helix</keyword>
<feature type="transmembrane region" description="Helical" evidence="1">
    <location>
        <begin position="73"/>
        <end position="97"/>
    </location>
</feature>
<dbReference type="GO" id="GO:0000270">
    <property type="term" value="P:peptidoglycan metabolic process"/>
    <property type="evidence" value="ECO:0007669"/>
    <property type="project" value="TreeGrafter"/>
</dbReference>
<feature type="transmembrane region" description="Helical" evidence="1">
    <location>
        <begin position="109"/>
        <end position="128"/>
    </location>
</feature>
<dbReference type="EMBL" id="JABZGW010000118">
    <property type="protein sequence ID" value="MBF4807744.1"/>
    <property type="molecule type" value="Genomic_DNA"/>
</dbReference>
<name>A0A930VXN5_9ACTN</name>
<dbReference type="PANTHER" id="PTHR30336:SF18">
    <property type="entry name" value="MEMBRANE PROTEIN"/>
    <property type="match status" value="1"/>
</dbReference>
<accession>A0A930VXN5</accession>
<evidence type="ECO:0000259" key="2">
    <source>
        <dbReference type="Pfam" id="PF02698"/>
    </source>
</evidence>
<comment type="caution">
    <text evidence="3">The sequence shown here is derived from an EMBL/GenBank/DDBJ whole genome shotgun (WGS) entry which is preliminary data.</text>
</comment>
<feature type="domain" description="DUF218" evidence="2">
    <location>
        <begin position="172"/>
        <end position="296"/>
    </location>
</feature>
<keyword evidence="1" id="KW-0812">Transmembrane</keyword>
<dbReference type="GO" id="GO:0043164">
    <property type="term" value="P:Gram-negative-bacterium-type cell wall biogenesis"/>
    <property type="evidence" value="ECO:0007669"/>
    <property type="project" value="TreeGrafter"/>
</dbReference>
<dbReference type="Proteomes" id="UP000698335">
    <property type="component" value="Unassembled WGS sequence"/>
</dbReference>
<organism evidence="3 4">
    <name type="scientific">Lancefieldella rimae</name>
    <dbReference type="NCBI Taxonomy" id="1383"/>
    <lineage>
        <taxon>Bacteria</taxon>
        <taxon>Bacillati</taxon>
        <taxon>Actinomycetota</taxon>
        <taxon>Coriobacteriia</taxon>
        <taxon>Coriobacteriales</taxon>
        <taxon>Atopobiaceae</taxon>
        <taxon>Lancefieldella</taxon>
    </lineage>
</organism>
<dbReference type="Pfam" id="PF02698">
    <property type="entry name" value="DUF218"/>
    <property type="match status" value="1"/>
</dbReference>
<dbReference type="CDD" id="cd06259">
    <property type="entry name" value="YdcF-like"/>
    <property type="match status" value="1"/>
</dbReference>
<dbReference type="InterPro" id="IPR051599">
    <property type="entry name" value="Cell_Envelope_Assoc"/>
</dbReference>
<proteinExistence type="predicted"/>
<dbReference type="InterPro" id="IPR014729">
    <property type="entry name" value="Rossmann-like_a/b/a_fold"/>
</dbReference>
<keyword evidence="1" id="KW-0472">Membrane</keyword>
<dbReference type="GO" id="GO:0005886">
    <property type="term" value="C:plasma membrane"/>
    <property type="evidence" value="ECO:0007669"/>
    <property type="project" value="TreeGrafter"/>
</dbReference>
<dbReference type="RefSeq" id="WP_315572660.1">
    <property type="nucleotide sequence ID" value="NZ_CAUTZM010000004.1"/>
</dbReference>
<feature type="transmembrane region" description="Helical" evidence="1">
    <location>
        <begin position="15"/>
        <end position="36"/>
    </location>
</feature>
<feature type="transmembrane region" description="Helical" evidence="1">
    <location>
        <begin position="48"/>
        <end position="67"/>
    </location>
</feature>
<dbReference type="Gene3D" id="3.40.50.620">
    <property type="entry name" value="HUPs"/>
    <property type="match status" value="1"/>
</dbReference>
<sequence>MLEAFIKDMGLTLDWQMLVVYVLLFSPALIPGILFVHSFRKEPRQFRNALYLLATVLWLVLLLLLRFGQMWTVYVVIVLFALFPVVTCTFLAVNSIIVIRNNGFSLTSLLPMALALFIFLMYCTPIYASQDSLFLGILPLFFFEGLWFSFTFVALLFYSWLYRILPRHRRYDYIIIHGAGLDGEKPTPLLAGRIDRALELWKRQDCCGKFVASGGQGDDEVVTEAQAMCDYLMEHGVSQEAILMEDRSRTTWENLKYSQMLMNADAQYQDYTAAMVTSDFHVFRCAEYAHNLGLKADGVGSHTGGWYWPTAFIREFAAITKAHFWPYAVIAALWFIPIFFQLVSCA</sequence>
<feature type="transmembrane region" description="Helical" evidence="1">
    <location>
        <begin position="324"/>
        <end position="343"/>
    </location>
</feature>
<evidence type="ECO:0000313" key="3">
    <source>
        <dbReference type="EMBL" id="MBF4807744.1"/>
    </source>
</evidence>
<evidence type="ECO:0000313" key="4">
    <source>
        <dbReference type="Proteomes" id="UP000698335"/>
    </source>
</evidence>
<dbReference type="PANTHER" id="PTHR30336">
    <property type="entry name" value="INNER MEMBRANE PROTEIN, PROBABLE PERMEASE"/>
    <property type="match status" value="1"/>
</dbReference>
<dbReference type="AlphaFoldDB" id="A0A930VXN5"/>
<gene>
    <name evidence="3" type="ORF">HXK26_03505</name>
</gene>
<evidence type="ECO:0000256" key="1">
    <source>
        <dbReference type="SAM" id="Phobius"/>
    </source>
</evidence>
<protein>
    <submittedName>
        <fullName evidence="3">YdcF family protein</fullName>
    </submittedName>
</protein>
<reference evidence="3" key="1">
    <citation type="submission" date="2020-04" db="EMBL/GenBank/DDBJ databases">
        <title>Deep metagenomics examines the oral microbiome during advanced dental caries in children, revealing novel taxa and co-occurrences with host molecules.</title>
        <authorList>
            <person name="Baker J.L."/>
            <person name="Morton J.T."/>
            <person name="Dinis M."/>
            <person name="Alvarez R."/>
            <person name="Tran N.C."/>
            <person name="Knight R."/>
            <person name="Edlund A."/>
        </authorList>
    </citation>
    <scope>NUCLEOTIDE SEQUENCE</scope>
    <source>
        <strain evidence="3">JCVI_38_bin.5</strain>
    </source>
</reference>